<evidence type="ECO:0000313" key="5">
    <source>
        <dbReference type="Proteomes" id="UP000626109"/>
    </source>
</evidence>
<feature type="region of interest" description="Disordered" evidence="2">
    <location>
        <begin position="80"/>
        <end position="111"/>
    </location>
</feature>
<reference evidence="4" key="1">
    <citation type="submission" date="2021-02" db="EMBL/GenBank/DDBJ databases">
        <authorList>
            <person name="Dougan E. K."/>
            <person name="Rhodes N."/>
            <person name="Thang M."/>
            <person name="Chan C."/>
        </authorList>
    </citation>
    <scope>NUCLEOTIDE SEQUENCE</scope>
</reference>
<dbReference type="OMA" id="DENVHAN"/>
<evidence type="ECO:0000256" key="2">
    <source>
        <dbReference type="SAM" id="MobiDB-lite"/>
    </source>
</evidence>
<dbReference type="AlphaFoldDB" id="A0A813KMM5"/>
<evidence type="ECO:0000313" key="3">
    <source>
        <dbReference type="EMBL" id="CAE8631700.1"/>
    </source>
</evidence>
<name>A0A813KMM5_POLGL</name>
<feature type="region of interest" description="Disordered" evidence="2">
    <location>
        <begin position="1"/>
        <end position="28"/>
    </location>
</feature>
<evidence type="ECO:0000313" key="4">
    <source>
        <dbReference type="EMBL" id="CAE8708149.1"/>
    </source>
</evidence>
<dbReference type="EMBL" id="CAJNNW010031601">
    <property type="protein sequence ID" value="CAE8708149.1"/>
    <property type="molecule type" value="Genomic_DNA"/>
</dbReference>
<dbReference type="EMBL" id="CAJNNV010030183">
    <property type="protein sequence ID" value="CAE8631700.1"/>
    <property type="molecule type" value="Genomic_DNA"/>
</dbReference>
<keyword evidence="1" id="KW-0175">Coiled coil</keyword>
<evidence type="ECO:0000313" key="6">
    <source>
        <dbReference type="Proteomes" id="UP000654075"/>
    </source>
</evidence>
<proteinExistence type="predicted"/>
<organism evidence="4 5">
    <name type="scientific">Polarella glacialis</name>
    <name type="common">Dinoflagellate</name>
    <dbReference type="NCBI Taxonomy" id="89957"/>
    <lineage>
        <taxon>Eukaryota</taxon>
        <taxon>Sar</taxon>
        <taxon>Alveolata</taxon>
        <taxon>Dinophyceae</taxon>
        <taxon>Suessiales</taxon>
        <taxon>Suessiaceae</taxon>
        <taxon>Polarella</taxon>
    </lineage>
</organism>
<accession>A0A813KMM5</accession>
<comment type="caution">
    <text evidence="4">The sequence shown here is derived from an EMBL/GenBank/DDBJ whole genome shotgun (WGS) entry which is preliminary data.</text>
</comment>
<feature type="compositionally biased region" description="Polar residues" evidence="2">
    <location>
        <begin position="11"/>
        <end position="20"/>
    </location>
</feature>
<feature type="coiled-coil region" evidence="1">
    <location>
        <begin position="423"/>
        <end position="450"/>
    </location>
</feature>
<evidence type="ECO:0000256" key="1">
    <source>
        <dbReference type="SAM" id="Coils"/>
    </source>
</evidence>
<dbReference type="OrthoDB" id="426656at2759"/>
<gene>
    <name evidence="3" type="ORF">PGLA1383_LOCUS47713</name>
    <name evidence="4" type="ORF">PGLA2088_LOCUS34814</name>
</gene>
<dbReference type="Proteomes" id="UP000654075">
    <property type="component" value="Unassembled WGS sequence"/>
</dbReference>
<feature type="region of interest" description="Disordered" evidence="2">
    <location>
        <begin position="170"/>
        <end position="197"/>
    </location>
</feature>
<protein>
    <submittedName>
        <fullName evidence="4">Uncharacterized protein</fullName>
    </submittedName>
</protein>
<feature type="region of interest" description="Disordered" evidence="2">
    <location>
        <begin position="588"/>
        <end position="617"/>
    </location>
</feature>
<keyword evidence="6" id="KW-1185">Reference proteome</keyword>
<feature type="compositionally biased region" description="Basic and acidic residues" evidence="2">
    <location>
        <begin position="592"/>
        <end position="609"/>
    </location>
</feature>
<sequence length="617" mass="69498">MVPSPLAQSDGLEQQASDSLSVDDEFRQASDTWSQAEAALSKALRTAKQSARLEKRLEIDDGGLAPLRQSHSLAELDSTRKHLGKGGTSEIGRLARSGPLHFFGDGSDDERSQLRNQRIAAAREVAFEERAKMMRIKAADTAHQMVDHSRRRLKRKILMILKEVRRRQDLSESQARSRSFRDQRYKQGRAPLPDLGDASQFSLGLSLVADDSSDTFAQGSATPRRINLMESLSLDEIQMLRKGPRYFLEGIGPTDDAEELNAAECLIEFFTPTMQEKEMTIEVYHQKLVAQLAEQKGQDAQDRGEGLVGLPRTHSSGGISLGSRATSLQASSNNIRGAFLTEASVSSWQSATRSREPVRSDEASPTLLKVKEVYNRREENDALFLQEREQKMVERERRNAFKHQEAKKEHALEGVKQKELHKVRMLEAGERKAELEAEAAEELAAQTADRRRRHRSALDKADDAVEQKRGVAVASLEAWATGVHRADRNAKIKERKTISEHNAHEEIYMARLRAVGESRHNVGESQAQKNDKLKSRIQLSLAEQLKDQRRNESDLLLEAIMEKQEAARGRRQHNFSKYNFLDRSFGEGAGEFDSKDHSVSVDRRSESWRKGFKGSSP</sequence>
<dbReference type="Proteomes" id="UP000626109">
    <property type="component" value="Unassembled WGS sequence"/>
</dbReference>